<dbReference type="OrthoDB" id="43748at2157"/>
<protein>
    <recommendedName>
        <fullName evidence="3">ArnR1-like winged helix-turn-helix domain-containing protein</fullName>
    </recommendedName>
</protein>
<organism evidence="1 2">
    <name type="scientific">Acidianus brierleyi</name>
    <dbReference type="NCBI Taxonomy" id="41673"/>
    <lineage>
        <taxon>Archaea</taxon>
        <taxon>Thermoproteota</taxon>
        <taxon>Thermoprotei</taxon>
        <taxon>Sulfolobales</taxon>
        <taxon>Sulfolobaceae</taxon>
        <taxon>Acidianus</taxon>
    </lineage>
</organism>
<name>A0A2U9IHS5_9CREN</name>
<evidence type="ECO:0000313" key="1">
    <source>
        <dbReference type="EMBL" id="AWR95551.1"/>
    </source>
</evidence>
<reference evidence="1 2" key="1">
    <citation type="submission" date="2018-05" db="EMBL/GenBank/DDBJ databases">
        <title>Complete Genome Sequences of Extremely Thermoacidophilic, Metal-Mobilizing Type-Strain Members of the Archaeal Family Sulfolobaceae: Acidianus brierleyi DSM-1651T, Acidianus sulfidivorans DSM-18786T, Metallosphaera hakonensis DSM-7519T, and Metallosphaera prunae DSM-10039T.</title>
        <authorList>
            <person name="Counts J.A."/>
            <person name="Kelly R.M."/>
        </authorList>
    </citation>
    <scope>NUCLEOTIDE SEQUENCE [LARGE SCALE GENOMIC DNA]</scope>
    <source>
        <strain evidence="1 2">DSM 1651</strain>
    </source>
</reference>
<evidence type="ECO:0000313" key="2">
    <source>
        <dbReference type="Proteomes" id="UP000248044"/>
    </source>
</evidence>
<sequence length="123" mass="14488">MLSELYALEEIESAPRRRDELRMREINIEELISKGLIRDENGFLYLTENGIRRLSQLYGILDTLQEIYMNMSYNKNTEVKEVKDLEDLLKSGLVEIKDNYVYLTFEGIKIVAQRIADRMARAH</sequence>
<dbReference type="EMBL" id="CP029289">
    <property type="protein sequence ID" value="AWR95551.1"/>
    <property type="molecule type" value="Genomic_DNA"/>
</dbReference>
<gene>
    <name evidence="1" type="ORF">DFR85_14100</name>
</gene>
<dbReference type="Proteomes" id="UP000248044">
    <property type="component" value="Chromosome"/>
</dbReference>
<keyword evidence="2" id="KW-1185">Reference proteome</keyword>
<evidence type="ECO:0008006" key="3">
    <source>
        <dbReference type="Google" id="ProtNLM"/>
    </source>
</evidence>
<dbReference type="AlphaFoldDB" id="A0A2U9IHS5"/>
<dbReference type="GeneID" id="36833310"/>
<accession>A0A2U9IHS5</accession>
<proteinExistence type="predicted"/>
<dbReference type="RefSeq" id="WP_110271429.1">
    <property type="nucleotide sequence ID" value="NZ_CP029289.2"/>
</dbReference>
<dbReference type="KEGG" id="abri:DFR85_14100"/>